<evidence type="ECO:0000313" key="3">
    <source>
        <dbReference type="EMBL" id="AAM37529.1"/>
    </source>
</evidence>
<name>A0AAI8ESZ6_XANAC</name>
<evidence type="ECO:0000256" key="1">
    <source>
        <dbReference type="SAM" id="MobiDB-lite"/>
    </source>
</evidence>
<feature type="compositionally biased region" description="Pro residues" evidence="1">
    <location>
        <begin position="347"/>
        <end position="368"/>
    </location>
</feature>
<dbReference type="PIRSF" id="PIRSF028415">
    <property type="entry name" value="UCP028415"/>
    <property type="match status" value="1"/>
</dbReference>
<organism evidence="3 4">
    <name type="scientific">Xanthomonas axonopodis pv. citri (strain 306)</name>
    <dbReference type="NCBI Taxonomy" id="190486"/>
    <lineage>
        <taxon>Bacteria</taxon>
        <taxon>Pseudomonadati</taxon>
        <taxon>Pseudomonadota</taxon>
        <taxon>Gammaproteobacteria</taxon>
        <taxon>Lysobacterales</taxon>
        <taxon>Lysobacteraceae</taxon>
        <taxon>Xanthomonas</taxon>
    </lineage>
</organism>
<dbReference type="EMBL" id="AE008923">
    <property type="protein sequence ID" value="AAM37529.1"/>
    <property type="molecule type" value="Genomic_DNA"/>
</dbReference>
<dbReference type="Proteomes" id="UP000000576">
    <property type="component" value="Chromosome"/>
</dbReference>
<sequence length="368" mass="39141">MRAAGSGSLLRCFHAGPAMTVKPWPWICFLLAGIGSSAAAAEVCDIPPRFGTSPAATAIVRSACNEHRLWQRPFIDAKGRLASLGVTEAESGYLADHGVVAWQRVAGYWRDSGTLASMGGRPGASSCVALDGTRYTASDCRAFLIDNPWSAAFISWVMTQSGLSGFHRSARHLDYIRSAYNDGATGPYRFTDPAAEKPAPGDLLCLLRGRSTAMGYAGLKAALGGSAPMPWQSHCDVVVAANVGGDRTLYLIGGNVFNTVMMRKMPLDRAGRVVLPTPQSDSTQDQNEDSLGIASECTPAHEELCDFNRRDWAALLKLRPDAAVAAPPPTAPLPTPDTAPAEQTMPPGFPRVVPPRPEAQPSPTQQPE</sequence>
<dbReference type="Pfam" id="PF10030">
    <property type="entry name" value="DUF2272"/>
    <property type="match status" value="1"/>
</dbReference>
<dbReference type="KEGG" id="xac:XAC2682"/>
<proteinExistence type="predicted"/>
<gene>
    <name evidence="3" type="ordered locus">XAC2682</name>
</gene>
<dbReference type="InterPro" id="IPR019262">
    <property type="entry name" value="DUF2272"/>
</dbReference>
<evidence type="ECO:0000313" key="4">
    <source>
        <dbReference type="Proteomes" id="UP000000576"/>
    </source>
</evidence>
<protein>
    <recommendedName>
        <fullName evidence="2">DUF2272 domain-containing protein</fullName>
    </recommendedName>
</protein>
<feature type="compositionally biased region" description="Pro residues" evidence="1">
    <location>
        <begin position="326"/>
        <end position="337"/>
    </location>
</feature>
<reference evidence="3 4" key="1">
    <citation type="journal article" date="2002" name="Nature">
        <title>Comparison of the genomes of two Xanthomonas pathogens with differing host specificities.</title>
        <authorList>
            <person name="da Silva A.C."/>
            <person name="Ferro J.A."/>
            <person name="Reinach F.C."/>
            <person name="Farah C.S."/>
            <person name="Furlan L.R."/>
            <person name="Quaggio R.B."/>
            <person name="Monteiro-Vitorello C.B."/>
            <person name="Van Sluys M.A."/>
            <person name="Almeida N.F."/>
            <person name="Alves L.M."/>
            <person name="do Amaral A.M."/>
            <person name="Bertolini M.C."/>
            <person name="Camargo L.E."/>
            <person name="Camarotte G."/>
            <person name="Cannavan F."/>
            <person name="Cardozo J."/>
            <person name="Chambergo F."/>
            <person name="Ciapina L.P."/>
            <person name="Cicarelli R.M."/>
            <person name="Coutinho L.L."/>
            <person name="Cursino-Santos J.R."/>
            <person name="El-Dorry H."/>
            <person name="Faria J.B."/>
            <person name="Ferreira A.J."/>
            <person name="Ferreira R.C."/>
            <person name="Ferro M.I."/>
            <person name="Formighieri E.F."/>
            <person name="Franco M.C."/>
            <person name="Greggio C.C."/>
            <person name="Gruber A."/>
            <person name="Katsuyama A.M."/>
            <person name="Kishi L.T."/>
            <person name="Leite R.P."/>
            <person name="Lemos E.G."/>
            <person name="Lemos M.V."/>
            <person name="Locali E.C."/>
            <person name="Machado M.A."/>
            <person name="Madeira A.M."/>
            <person name="Martinez-Rossi N.M."/>
            <person name="Martins E.C."/>
            <person name="Meidanis J."/>
            <person name="Menck C.F."/>
            <person name="Miyaki C.Y."/>
            <person name="Moon D.H."/>
            <person name="Moreira L.M."/>
            <person name="Novo M.T."/>
            <person name="Okura V.K."/>
            <person name="Oliveira M.C."/>
            <person name="Oliveira V.R."/>
            <person name="Pereira H.A."/>
            <person name="Rossi A."/>
            <person name="Sena J.A."/>
            <person name="Silva C."/>
            <person name="de Souza R.F."/>
            <person name="Spinola L.A."/>
            <person name="Takita M.A."/>
            <person name="Tamura R.E."/>
            <person name="Teixeira E.C."/>
            <person name="Tezza R.I."/>
            <person name="Trindade dos Santos M."/>
            <person name="Truffi D."/>
            <person name="Tsai S.M."/>
            <person name="White F.F."/>
            <person name="Setubal J.C."/>
            <person name="Kitajima J.P."/>
        </authorList>
    </citation>
    <scope>NUCLEOTIDE SEQUENCE [LARGE SCALE GENOMIC DNA]</scope>
    <source>
        <strain evidence="3 4">306</strain>
    </source>
</reference>
<feature type="domain" description="DUF2272" evidence="2">
    <location>
        <begin position="97"/>
        <end position="318"/>
    </location>
</feature>
<evidence type="ECO:0000259" key="2">
    <source>
        <dbReference type="Pfam" id="PF10030"/>
    </source>
</evidence>
<dbReference type="AlphaFoldDB" id="A0AAI8ESZ6"/>
<accession>A0AAI8ESZ6</accession>
<feature type="region of interest" description="Disordered" evidence="1">
    <location>
        <begin position="323"/>
        <end position="368"/>
    </location>
</feature>
<dbReference type="InterPro" id="IPR014545">
    <property type="entry name" value="UCP028415"/>
</dbReference>